<organism evidence="2 3">
    <name type="scientific">Streptomyces javensis</name>
    <dbReference type="NCBI Taxonomy" id="114698"/>
    <lineage>
        <taxon>Bacteria</taxon>
        <taxon>Bacillati</taxon>
        <taxon>Actinomycetota</taxon>
        <taxon>Actinomycetes</taxon>
        <taxon>Kitasatosporales</taxon>
        <taxon>Streptomycetaceae</taxon>
        <taxon>Streptomyces</taxon>
        <taxon>Streptomyces violaceusniger group</taxon>
    </lineage>
</organism>
<comment type="caution">
    <text evidence="2">The sequence shown here is derived from an EMBL/GenBank/DDBJ whole genome shotgun (WGS) entry which is preliminary data.</text>
</comment>
<sequence>MLAPQVMAGGGAPGQPHHAGSRHGSRTLTEWHAGRLAPATAHAPRPIAASRGRHGGTPSLSYTAGHSLMNYDTDISRKIAT</sequence>
<evidence type="ECO:0000313" key="3">
    <source>
        <dbReference type="Proteomes" id="UP001500282"/>
    </source>
</evidence>
<feature type="region of interest" description="Disordered" evidence="1">
    <location>
        <begin position="1"/>
        <end position="65"/>
    </location>
</feature>
<proteinExistence type="predicted"/>
<name>A0ABP4HSC5_9ACTN</name>
<evidence type="ECO:0000313" key="2">
    <source>
        <dbReference type="EMBL" id="GAA1277062.1"/>
    </source>
</evidence>
<dbReference type="Proteomes" id="UP001500282">
    <property type="component" value="Unassembled WGS sequence"/>
</dbReference>
<accession>A0ABP4HSC5</accession>
<gene>
    <name evidence="2" type="ORF">GCM10009579_40370</name>
</gene>
<dbReference type="EMBL" id="BAAAIH010000021">
    <property type="protein sequence ID" value="GAA1277062.1"/>
    <property type="molecule type" value="Genomic_DNA"/>
</dbReference>
<keyword evidence="3" id="KW-1185">Reference proteome</keyword>
<reference evidence="3" key="1">
    <citation type="journal article" date="2019" name="Int. J. Syst. Evol. Microbiol.">
        <title>The Global Catalogue of Microorganisms (GCM) 10K type strain sequencing project: providing services to taxonomists for standard genome sequencing and annotation.</title>
        <authorList>
            <consortium name="The Broad Institute Genomics Platform"/>
            <consortium name="The Broad Institute Genome Sequencing Center for Infectious Disease"/>
            <person name="Wu L."/>
            <person name="Ma J."/>
        </authorList>
    </citation>
    <scope>NUCLEOTIDE SEQUENCE [LARGE SCALE GENOMIC DNA]</scope>
    <source>
        <strain evidence="3">JCM 11448</strain>
    </source>
</reference>
<evidence type="ECO:0000256" key="1">
    <source>
        <dbReference type="SAM" id="MobiDB-lite"/>
    </source>
</evidence>
<protein>
    <submittedName>
        <fullName evidence="2">Uncharacterized protein</fullName>
    </submittedName>
</protein>